<reference evidence="2 3" key="1">
    <citation type="submission" date="2014-02" db="EMBL/GenBank/DDBJ databases">
        <title>The small core and large imbalanced accessory genome model reveals a collaborative survival strategy of Sorangium cellulosum strains in nature.</title>
        <authorList>
            <person name="Han K."/>
            <person name="Peng R."/>
            <person name="Blom J."/>
            <person name="Li Y.-Z."/>
        </authorList>
    </citation>
    <scope>NUCLEOTIDE SEQUENCE [LARGE SCALE GENOMIC DNA]</scope>
    <source>
        <strain evidence="2 3">So0008-312</strain>
    </source>
</reference>
<sequence>MSTRCTASGRRPERRAIASVRSGNGEIHTSLPPGARARAAPSTKRSSIASRSPVRSTRRPRGGFVRISVGASPGGGAPHASRWRSSAPRAPAASRFSRAISRARGSRSDPTSRRYGPSKARSQSSRPEPTNGSQITSSPRTPAMRASAAAMVGCDAAGTSPRRYANRGSGRRGASSTRTRPAPS</sequence>
<dbReference type="EMBL" id="JEMA01000604">
    <property type="protein sequence ID" value="KYF67931.1"/>
    <property type="molecule type" value="Genomic_DNA"/>
</dbReference>
<feature type="compositionally biased region" description="Low complexity" evidence="1">
    <location>
        <begin position="161"/>
        <end position="184"/>
    </location>
</feature>
<name>A0A150QIY1_SORCE</name>
<feature type="region of interest" description="Disordered" evidence="1">
    <location>
        <begin position="1"/>
        <end position="184"/>
    </location>
</feature>
<organism evidence="2 3">
    <name type="scientific">Sorangium cellulosum</name>
    <name type="common">Polyangium cellulosum</name>
    <dbReference type="NCBI Taxonomy" id="56"/>
    <lineage>
        <taxon>Bacteria</taxon>
        <taxon>Pseudomonadati</taxon>
        <taxon>Myxococcota</taxon>
        <taxon>Polyangia</taxon>
        <taxon>Polyangiales</taxon>
        <taxon>Polyangiaceae</taxon>
        <taxon>Sorangium</taxon>
    </lineage>
</organism>
<comment type="caution">
    <text evidence="2">The sequence shown here is derived from an EMBL/GenBank/DDBJ whole genome shotgun (WGS) entry which is preliminary data.</text>
</comment>
<evidence type="ECO:0000256" key="1">
    <source>
        <dbReference type="SAM" id="MobiDB-lite"/>
    </source>
</evidence>
<evidence type="ECO:0000313" key="2">
    <source>
        <dbReference type="EMBL" id="KYF67931.1"/>
    </source>
</evidence>
<evidence type="ECO:0000313" key="3">
    <source>
        <dbReference type="Proteomes" id="UP000075260"/>
    </source>
</evidence>
<feature type="compositionally biased region" description="Low complexity" evidence="1">
    <location>
        <begin position="78"/>
        <end position="103"/>
    </location>
</feature>
<accession>A0A150QIY1</accession>
<feature type="compositionally biased region" description="Polar residues" evidence="1">
    <location>
        <begin position="120"/>
        <end position="140"/>
    </location>
</feature>
<dbReference type="AlphaFoldDB" id="A0A150QIY1"/>
<dbReference type="Proteomes" id="UP000075260">
    <property type="component" value="Unassembled WGS sequence"/>
</dbReference>
<gene>
    <name evidence="2" type="ORF">BE15_03490</name>
</gene>
<proteinExistence type="predicted"/>
<protein>
    <submittedName>
        <fullName evidence="2">Uncharacterized protein</fullName>
    </submittedName>
</protein>